<dbReference type="EMBL" id="BART01035262">
    <property type="protein sequence ID" value="GAH12670.1"/>
    <property type="molecule type" value="Genomic_DNA"/>
</dbReference>
<reference evidence="1" key="1">
    <citation type="journal article" date="2014" name="Front. Microbiol.">
        <title>High frequency of phylogenetically diverse reductive dehalogenase-homologous genes in deep subseafloor sedimentary metagenomes.</title>
        <authorList>
            <person name="Kawai M."/>
            <person name="Futagami T."/>
            <person name="Toyoda A."/>
            <person name="Takaki Y."/>
            <person name="Nishi S."/>
            <person name="Hori S."/>
            <person name="Arai W."/>
            <person name="Tsubouchi T."/>
            <person name="Morono Y."/>
            <person name="Uchiyama I."/>
            <person name="Ito T."/>
            <person name="Fujiyama A."/>
            <person name="Inagaki F."/>
            <person name="Takami H."/>
        </authorList>
    </citation>
    <scope>NUCLEOTIDE SEQUENCE</scope>
    <source>
        <strain evidence="1">Expedition CK06-06</strain>
    </source>
</reference>
<accession>X1DWU3</accession>
<evidence type="ECO:0000313" key="1">
    <source>
        <dbReference type="EMBL" id="GAH12670.1"/>
    </source>
</evidence>
<gene>
    <name evidence="1" type="ORF">S01H4_59971</name>
</gene>
<protein>
    <submittedName>
        <fullName evidence="1">Uncharacterized protein</fullName>
    </submittedName>
</protein>
<organism evidence="1">
    <name type="scientific">marine sediment metagenome</name>
    <dbReference type="NCBI Taxonomy" id="412755"/>
    <lineage>
        <taxon>unclassified sequences</taxon>
        <taxon>metagenomes</taxon>
        <taxon>ecological metagenomes</taxon>
    </lineage>
</organism>
<dbReference type="AlphaFoldDB" id="X1DWU3"/>
<dbReference type="PROSITE" id="PS51257">
    <property type="entry name" value="PROKAR_LIPOPROTEIN"/>
    <property type="match status" value="1"/>
</dbReference>
<proteinExistence type="predicted"/>
<sequence length="46" mass="4780">MKDLLIWIVVVGLLFVAGCGNTLHGAGALLKGVGADWQDAASQQLE</sequence>
<name>X1DWU3_9ZZZZ</name>
<comment type="caution">
    <text evidence="1">The sequence shown here is derived from an EMBL/GenBank/DDBJ whole genome shotgun (WGS) entry which is preliminary data.</text>
</comment>